<protein>
    <submittedName>
        <fullName evidence="1">Uncharacterized protein</fullName>
    </submittedName>
</protein>
<dbReference type="AlphaFoldDB" id="A0A1I4AC84"/>
<proteinExistence type="predicted"/>
<dbReference type="EMBL" id="FOSB01000017">
    <property type="protein sequence ID" value="SFK54042.1"/>
    <property type="molecule type" value="Genomic_DNA"/>
</dbReference>
<dbReference type="Proteomes" id="UP000183557">
    <property type="component" value="Unassembled WGS sequence"/>
</dbReference>
<accession>A0A1I4AC84</accession>
<gene>
    <name evidence="1" type="ORF">SAMN04487936_1177</name>
</gene>
<keyword evidence="2" id="KW-1185">Reference proteome</keyword>
<evidence type="ECO:0000313" key="2">
    <source>
        <dbReference type="Proteomes" id="UP000183557"/>
    </source>
</evidence>
<organism evidence="1 2">
    <name type="scientific">Halobacillus dabanensis</name>
    <dbReference type="NCBI Taxonomy" id="240302"/>
    <lineage>
        <taxon>Bacteria</taxon>
        <taxon>Bacillati</taxon>
        <taxon>Bacillota</taxon>
        <taxon>Bacilli</taxon>
        <taxon>Bacillales</taxon>
        <taxon>Bacillaceae</taxon>
        <taxon>Halobacillus</taxon>
    </lineage>
</organism>
<sequence length="46" mass="5326">MKEKVGYCTICGKELFCENGFLNAILENDHTLVCFPCEERKKKDVE</sequence>
<name>A0A1I4AC84_HALDA</name>
<reference evidence="2" key="1">
    <citation type="submission" date="2016-10" db="EMBL/GenBank/DDBJ databases">
        <authorList>
            <person name="Varghese N."/>
            <person name="Submissions S."/>
        </authorList>
    </citation>
    <scope>NUCLEOTIDE SEQUENCE [LARGE SCALE GENOMIC DNA]</scope>
    <source>
        <strain evidence="2">CGMCC 1.3704</strain>
    </source>
</reference>
<evidence type="ECO:0000313" key="1">
    <source>
        <dbReference type="EMBL" id="SFK54042.1"/>
    </source>
</evidence>